<name>A0A271IZ59_9BACT</name>
<dbReference type="PANTHER" id="PTHR13832:SF860">
    <property type="entry name" value="PROTEIN PHOSPHATASE PHPP"/>
    <property type="match status" value="1"/>
</dbReference>
<dbReference type="AlphaFoldDB" id="A0A271IZ59"/>
<comment type="caution">
    <text evidence="2">The sequence shown here is derived from an EMBL/GenBank/DDBJ whole genome shotgun (WGS) entry which is preliminary data.</text>
</comment>
<dbReference type="Pfam" id="PF13672">
    <property type="entry name" value="PP2C_2"/>
    <property type="match status" value="1"/>
</dbReference>
<reference evidence="2 3" key="1">
    <citation type="submission" date="2016-11" db="EMBL/GenBank/DDBJ databases">
        <title>Study of marine rhodopsin-containing bacteria.</title>
        <authorList>
            <person name="Yoshizawa S."/>
            <person name="Kumagai Y."/>
            <person name="Kogure K."/>
        </authorList>
    </citation>
    <scope>NUCLEOTIDE SEQUENCE [LARGE SCALE GENOMIC DNA]</scope>
    <source>
        <strain evidence="2 3">SAORIC-28</strain>
    </source>
</reference>
<protein>
    <recommendedName>
        <fullName evidence="1">PPM-type phosphatase domain-containing protein</fullName>
    </recommendedName>
</protein>
<keyword evidence="3" id="KW-1185">Reference proteome</keyword>
<dbReference type="CDD" id="cd00143">
    <property type="entry name" value="PP2Cc"/>
    <property type="match status" value="1"/>
</dbReference>
<sequence>MAAPAPPDPFDLDVAIVSDVGNVREQNEDRGRCVRPGDAATLGQRGVLVLVADGMGGHEAGDVASATAADVVAETYYAAPGTPREALGRAFVSANARIHAAAAQPGREGMGTTCTALAVRGAEAFWAHVGDSRLYRLRDGQIERLTTDHSMVEEMVAEGLLTPEEARHHDARNVITRALGIRAETDPALSGPLAVAPGDVFVLMSDGLYDLVDDAEIGHALEGGSAHAAAAVLVETAKARGGYDNVTVAVVQVRTATAARPARPTAEGPTS</sequence>
<dbReference type="EMBL" id="MQWD01000001">
    <property type="protein sequence ID" value="PAP76526.1"/>
    <property type="molecule type" value="Genomic_DNA"/>
</dbReference>
<evidence type="ECO:0000259" key="1">
    <source>
        <dbReference type="PROSITE" id="PS51746"/>
    </source>
</evidence>
<accession>A0A271IZ59</accession>
<evidence type="ECO:0000313" key="2">
    <source>
        <dbReference type="EMBL" id="PAP76526.1"/>
    </source>
</evidence>
<dbReference type="SMART" id="SM00332">
    <property type="entry name" value="PP2Cc"/>
    <property type="match status" value="1"/>
</dbReference>
<feature type="domain" description="PPM-type phosphatase" evidence="1">
    <location>
        <begin position="13"/>
        <end position="253"/>
    </location>
</feature>
<dbReference type="PANTHER" id="PTHR13832">
    <property type="entry name" value="PROTEIN PHOSPHATASE 2C"/>
    <property type="match status" value="1"/>
</dbReference>
<organism evidence="2 3">
    <name type="scientific">Rubrivirga marina</name>
    <dbReference type="NCBI Taxonomy" id="1196024"/>
    <lineage>
        <taxon>Bacteria</taxon>
        <taxon>Pseudomonadati</taxon>
        <taxon>Rhodothermota</taxon>
        <taxon>Rhodothermia</taxon>
        <taxon>Rhodothermales</taxon>
        <taxon>Rubricoccaceae</taxon>
        <taxon>Rubrivirga</taxon>
    </lineage>
</organism>
<evidence type="ECO:0000313" key="3">
    <source>
        <dbReference type="Proteomes" id="UP000216339"/>
    </source>
</evidence>
<dbReference type="InterPro" id="IPR001932">
    <property type="entry name" value="PPM-type_phosphatase-like_dom"/>
</dbReference>
<dbReference type="GO" id="GO:0004722">
    <property type="term" value="F:protein serine/threonine phosphatase activity"/>
    <property type="evidence" value="ECO:0007669"/>
    <property type="project" value="InterPro"/>
</dbReference>
<dbReference type="RefSeq" id="WP_218830452.1">
    <property type="nucleotide sequence ID" value="NZ_MQWD01000001.1"/>
</dbReference>
<dbReference type="SMART" id="SM00331">
    <property type="entry name" value="PP2C_SIG"/>
    <property type="match status" value="1"/>
</dbReference>
<dbReference type="InterPro" id="IPR015655">
    <property type="entry name" value="PP2C"/>
</dbReference>
<dbReference type="SUPFAM" id="SSF81606">
    <property type="entry name" value="PP2C-like"/>
    <property type="match status" value="1"/>
</dbReference>
<dbReference type="Proteomes" id="UP000216339">
    <property type="component" value="Unassembled WGS sequence"/>
</dbReference>
<dbReference type="Gene3D" id="3.60.40.10">
    <property type="entry name" value="PPM-type phosphatase domain"/>
    <property type="match status" value="1"/>
</dbReference>
<gene>
    <name evidence="2" type="ORF">BSZ37_08770</name>
</gene>
<dbReference type="InterPro" id="IPR036457">
    <property type="entry name" value="PPM-type-like_dom_sf"/>
</dbReference>
<dbReference type="PROSITE" id="PS51746">
    <property type="entry name" value="PPM_2"/>
    <property type="match status" value="1"/>
</dbReference>
<proteinExistence type="predicted"/>